<evidence type="ECO:0000256" key="4">
    <source>
        <dbReference type="ARBA" id="ARBA00023002"/>
    </source>
</evidence>
<dbReference type="GO" id="GO:0020037">
    <property type="term" value="F:heme binding"/>
    <property type="evidence" value="ECO:0007669"/>
    <property type="project" value="InterPro"/>
</dbReference>
<feature type="binding site" description="axial binding residue" evidence="7">
    <location>
        <position position="402"/>
    </location>
    <ligand>
        <name>heme</name>
        <dbReference type="ChEBI" id="CHEBI:30413"/>
    </ligand>
    <ligandPart>
        <name>Fe</name>
        <dbReference type="ChEBI" id="CHEBI:18248"/>
    </ligandPart>
</feature>
<comment type="cofactor">
    <cofactor evidence="1 7">
        <name>heme</name>
        <dbReference type="ChEBI" id="CHEBI:30413"/>
    </cofactor>
</comment>
<dbReference type="EMBL" id="VXIS01000258">
    <property type="protein sequence ID" value="KAA8895538.1"/>
    <property type="molecule type" value="Genomic_DNA"/>
</dbReference>
<evidence type="ECO:0000256" key="3">
    <source>
        <dbReference type="ARBA" id="ARBA00022723"/>
    </source>
</evidence>
<evidence type="ECO:0000313" key="10">
    <source>
        <dbReference type="Proteomes" id="UP000326924"/>
    </source>
</evidence>
<dbReference type="InterPro" id="IPR047146">
    <property type="entry name" value="Cyt_P450_E_CYP52_fungi"/>
</dbReference>
<keyword evidence="10" id="KW-1185">Reference proteome</keyword>
<keyword evidence="7 8" id="KW-0349">Heme</keyword>
<dbReference type="AlphaFoldDB" id="A0A5J5ELD5"/>
<dbReference type="PANTHER" id="PTHR24287">
    <property type="entry name" value="P450, PUTATIVE (EUROFUNG)-RELATED"/>
    <property type="match status" value="1"/>
</dbReference>
<dbReference type="InterPro" id="IPR001128">
    <property type="entry name" value="Cyt_P450"/>
</dbReference>
<keyword evidence="5 7" id="KW-0408">Iron</keyword>
<dbReference type="PRINTS" id="PR00385">
    <property type="entry name" value="P450"/>
</dbReference>
<evidence type="ECO:0000256" key="7">
    <source>
        <dbReference type="PIRSR" id="PIRSR602401-1"/>
    </source>
</evidence>
<protein>
    <submittedName>
        <fullName evidence="9">Cytochrome P450</fullName>
    </submittedName>
</protein>
<evidence type="ECO:0000256" key="8">
    <source>
        <dbReference type="RuleBase" id="RU000461"/>
    </source>
</evidence>
<organism evidence="9 10">
    <name type="scientific">Sphaerosporella brunnea</name>
    <dbReference type="NCBI Taxonomy" id="1250544"/>
    <lineage>
        <taxon>Eukaryota</taxon>
        <taxon>Fungi</taxon>
        <taxon>Dikarya</taxon>
        <taxon>Ascomycota</taxon>
        <taxon>Pezizomycotina</taxon>
        <taxon>Pezizomycetes</taxon>
        <taxon>Pezizales</taxon>
        <taxon>Pyronemataceae</taxon>
        <taxon>Sphaerosporella</taxon>
    </lineage>
</organism>
<sequence>MPLLLTTLAVALLTVFCCTIVPHLRRLHTILHFIKTKQLPLYPGTLYAEHNSFTIPFPIPGKAGLLTAEPECIKTMMSSEFKNVGVSLGRAPYTPLLGAGLFIQDGARWSHPRSLLRPLFTRSAVSSFALLESLLQPLFAHVLAAQKSGEAIDLEPLFQTLTLDLTTAFLLGEPAGEKGKEFADALEEGMKHVNFSLQLGRFWWVWRPRGFTAAIRQVEGFVEHYLRRNSSGAFVKTLLDAGESEQQVRAHVLNTLFAGRDSTAATLSWVVWNLVRRRDIAARVRAEIADVVGDALPTVQALAEMKFFRAVLNETLRLHPPVPLTNREPLGPTVILPGKAPIRLKQGEPVYLDFFTLHRRQDLWGDDAAAFRPERWGENEQFEREMTARWCFLPFGLGGRSCLGQQLAINTVMYTIVRLSQKVGGLERVVKTQEDGDQVRFTNSPVPAPGEGVWVALKE</sequence>
<dbReference type="InterPro" id="IPR036396">
    <property type="entry name" value="Cyt_P450_sf"/>
</dbReference>
<evidence type="ECO:0000256" key="6">
    <source>
        <dbReference type="ARBA" id="ARBA00023033"/>
    </source>
</evidence>
<dbReference type="SUPFAM" id="SSF48264">
    <property type="entry name" value="Cytochrome P450"/>
    <property type="match status" value="1"/>
</dbReference>
<dbReference type="Proteomes" id="UP000326924">
    <property type="component" value="Unassembled WGS sequence"/>
</dbReference>
<gene>
    <name evidence="9" type="ORF">FN846DRAFT_969067</name>
</gene>
<evidence type="ECO:0000256" key="2">
    <source>
        <dbReference type="ARBA" id="ARBA00010617"/>
    </source>
</evidence>
<dbReference type="InterPro" id="IPR017972">
    <property type="entry name" value="Cyt_P450_CS"/>
</dbReference>
<dbReference type="PANTHER" id="PTHR24287:SF18">
    <property type="entry name" value="CYTOCHROME P450 MONOOXYGENASE APDE-RELATED"/>
    <property type="match status" value="1"/>
</dbReference>
<evidence type="ECO:0000313" key="9">
    <source>
        <dbReference type="EMBL" id="KAA8895538.1"/>
    </source>
</evidence>
<accession>A0A5J5ELD5</accession>
<reference evidence="9 10" key="1">
    <citation type="submission" date="2019-09" db="EMBL/GenBank/DDBJ databases">
        <title>Draft genome of the ectomycorrhizal ascomycete Sphaerosporella brunnea.</title>
        <authorList>
            <consortium name="DOE Joint Genome Institute"/>
            <person name="Benucci G.M."/>
            <person name="Marozzi G."/>
            <person name="Antonielli L."/>
            <person name="Sanchez S."/>
            <person name="Marco P."/>
            <person name="Wang X."/>
            <person name="Falini L.B."/>
            <person name="Barry K."/>
            <person name="Haridas S."/>
            <person name="Lipzen A."/>
            <person name="Labutti K."/>
            <person name="Grigoriev I.V."/>
            <person name="Murat C."/>
            <person name="Martin F."/>
            <person name="Albertini E."/>
            <person name="Donnini D."/>
            <person name="Bonito G."/>
        </authorList>
    </citation>
    <scope>NUCLEOTIDE SEQUENCE [LARGE SCALE GENOMIC DNA]</scope>
    <source>
        <strain evidence="9 10">Sb_GMNB300</strain>
    </source>
</reference>
<dbReference type="PROSITE" id="PS00086">
    <property type="entry name" value="CYTOCHROME_P450"/>
    <property type="match status" value="1"/>
</dbReference>
<comment type="similarity">
    <text evidence="2 8">Belongs to the cytochrome P450 family.</text>
</comment>
<keyword evidence="6 8" id="KW-0503">Monooxygenase</keyword>
<dbReference type="GO" id="GO:0005506">
    <property type="term" value="F:iron ion binding"/>
    <property type="evidence" value="ECO:0007669"/>
    <property type="project" value="InterPro"/>
</dbReference>
<proteinExistence type="inferred from homology"/>
<dbReference type="InParanoid" id="A0A5J5ELD5"/>
<dbReference type="GO" id="GO:0004497">
    <property type="term" value="F:monooxygenase activity"/>
    <property type="evidence" value="ECO:0007669"/>
    <property type="project" value="UniProtKB-KW"/>
</dbReference>
<evidence type="ECO:0000256" key="1">
    <source>
        <dbReference type="ARBA" id="ARBA00001971"/>
    </source>
</evidence>
<dbReference type="PRINTS" id="PR00463">
    <property type="entry name" value="EP450I"/>
</dbReference>
<keyword evidence="3 7" id="KW-0479">Metal-binding</keyword>
<evidence type="ECO:0000256" key="5">
    <source>
        <dbReference type="ARBA" id="ARBA00023004"/>
    </source>
</evidence>
<dbReference type="Pfam" id="PF00067">
    <property type="entry name" value="p450"/>
    <property type="match status" value="1"/>
</dbReference>
<dbReference type="Gene3D" id="1.10.630.10">
    <property type="entry name" value="Cytochrome P450"/>
    <property type="match status" value="1"/>
</dbReference>
<dbReference type="GO" id="GO:0016705">
    <property type="term" value="F:oxidoreductase activity, acting on paired donors, with incorporation or reduction of molecular oxygen"/>
    <property type="evidence" value="ECO:0007669"/>
    <property type="project" value="InterPro"/>
</dbReference>
<comment type="caution">
    <text evidence="9">The sequence shown here is derived from an EMBL/GenBank/DDBJ whole genome shotgun (WGS) entry which is preliminary data.</text>
</comment>
<dbReference type="OrthoDB" id="1470350at2759"/>
<dbReference type="InterPro" id="IPR002401">
    <property type="entry name" value="Cyt_P450_E_grp-I"/>
</dbReference>
<name>A0A5J5ELD5_9PEZI</name>
<keyword evidence="4 8" id="KW-0560">Oxidoreductase</keyword>